<dbReference type="EMBL" id="SMMG02000006">
    <property type="protein sequence ID" value="KAA3470713.1"/>
    <property type="molecule type" value="Genomic_DNA"/>
</dbReference>
<evidence type="ECO:0000313" key="2">
    <source>
        <dbReference type="Proteomes" id="UP000325315"/>
    </source>
</evidence>
<sequence length="110" mass="12750">MKRQKNVPFNHWNLLMQLSLLKGARSKCQKYPKLRGRVCSLRSGKEPCLKEDSRNISKESNVDGQTRLFCLMVQAKCEIEEGTGKEAREKKNTTKWGRDQIETDDLSTYI</sequence>
<dbReference type="Proteomes" id="UP000325315">
    <property type="component" value="Unassembled WGS sequence"/>
</dbReference>
<reference evidence="2" key="1">
    <citation type="journal article" date="2019" name="Plant Biotechnol. J.">
        <title>Genome sequencing of the Australian wild diploid species Gossypium australe highlights disease resistance and delayed gland morphogenesis.</title>
        <authorList>
            <person name="Cai Y."/>
            <person name="Cai X."/>
            <person name="Wang Q."/>
            <person name="Wang P."/>
            <person name="Zhang Y."/>
            <person name="Cai C."/>
            <person name="Xu Y."/>
            <person name="Wang K."/>
            <person name="Zhou Z."/>
            <person name="Wang C."/>
            <person name="Geng S."/>
            <person name="Li B."/>
            <person name="Dong Q."/>
            <person name="Hou Y."/>
            <person name="Wang H."/>
            <person name="Ai P."/>
            <person name="Liu Z."/>
            <person name="Yi F."/>
            <person name="Sun M."/>
            <person name="An G."/>
            <person name="Cheng J."/>
            <person name="Zhang Y."/>
            <person name="Shi Q."/>
            <person name="Xie Y."/>
            <person name="Shi X."/>
            <person name="Chang Y."/>
            <person name="Huang F."/>
            <person name="Chen Y."/>
            <person name="Hong S."/>
            <person name="Mi L."/>
            <person name="Sun Q."/>
            <person name="Zhang L."/>
            <person name="Zhou B."/>
            <person name="Peng R."/>
            <person name="Zhang X."/>
            <person name="Liu F."/>
        </authorList>
    </citation>
    <scope>NUCLEOTIDE SEQUENCE [LARGE SCALE GENOMIC DNA]</scope>
    <source>
        <strain evidence="2">cv. PA1801</strain>
    </source>
</reference>
<accession>A0A5B6VNS1</accession>
<protein>
    <submittedName>
        <fullName evidence="1">Uncharacterized protein</fullName>
    </submittedName>
</protein>
<organism evidence="1 2">
    <name type="scientific">Gossypium australe</name>
    <dbReference type="NCBI Taxonomy" id="47621"/>
    <lineage>
        <taxon>Eukaryota</taxon>
        <taxon>Viridiplantae</taxon>
        <taxon>Streptophyta</taxon>
        <taxon>Embryophyta</taxon>
        <taxon>Tracheophyta</taxon>
        <taxon>Spermatophyta</taxon>
        <taxon>Magnoliopsida</taxon>
        <taxon>eudicotyledons</taxon>
        <taxon>Gunneridae</taxon>
        <taxon>Pentapetalae</taxon>
        <taxon>rosids</taxon>
        <taxon>malvids</taxon>
        <taxon>Malvales</taxon>
        <taxon>Malvaceae</taxon>
        <taxon>Malvoideae</taxon>
        <taxon>Gossypium</taxon>
    </lineage>
</organism>
<keyword evidence="2" id="KW-1185">Reference proteome</keyword>
<gene>
    <name evidence="1" type="ORF">EPI10_016399</name>
</gene>
<evidence type="ECO:0000313" key="1">
    <source>
        <dbReference type="EMBL" id="KAA3470713.1"/>
    </source>
</evidence>
<dbReference type="AlphaFoldDB" id="A0A5B6VNS1"/>
<comment type="caution">
    <text evidence="1">The sequence shown here is derived from an EMBL/GenBank/DDBJ whole genome shotgun (WGS) entry which is preliminary data.</text>
</comment>
<proteinExistence type="predicted"/>
<name>A0A5B6VNS1_9ROSI</name>